<evidence type="ECO:0000256" key="3">
    <source>
        <dbReference type="ARBA" id="ARBA00022679"/>
    </source>
</evidence>
<organism evidence="6 7">
    <name type="scientific">Acacia crassicarpa</name>
    <name type="common">northern wattle</name>
    <dbReference type="NCBI Taxonomy" id="499986"/>
    <lineage>
        <taxon>Eukaryota</taxon>
        <taxon>Viridiplantae</taxon>
        <taxon>Streptophyta</taxon>
        <taxon>Embryophyta</taxon>
        <taxon>Tracheophyta</taxon>
        <taxon>Spermatophyta</taxon>
        <taxon>Magnoliopsida</taxon>
        <taxon>eudicotyledons</taxon>
        <taxon>Gunneridae</taxon>
        <taxon>Pentapetalae</taxon>
        <taxon>rosids</taxon>
        <taxon>fabids</taxon>
        <taxon>Fabales</taxon>
        <taxon>Fabaceae</taxon>
        <taxon>Caesalpinioideae</taxon>
        <taxon>mimosoid clade</taxon>
        <taxon>Acacieae</taxon>
        <taxon>Acacia</taxon>
    </lineage>
</organism>
<dbReference type="InterPro" id="IPR035595">
    <property type="entry name" value="UDP_glycos_trans_CS"/>
</dbReference>
<sequence length="491" mass="54973">MAGENQKHQLHIFFFPFLAHGHMIPTVDMAKIFASRGIRATIIVTPLNVPLISRSIKESIDLGLPINVLPIKFSSQEHGLPEGCENADSMSSPSLFPAFLKATTMLQEPLEQLLQEHNPDCLIAGSFSPWATDSAAKFGIPRIVFHGTGFFPLCVNESIILHQPYKDVESDSDPFVIPNLPGTEIQMTRMVLPYYVMTVEDNFVSKLIKAAKQSEVTSFGVVVNSFYELEGIYADHYKKVLGRRAWNIGPVSLCNRDNKEKSYRGKQASMDARDCLKWLDSKKPDSVLYICFGSRSDFTEPQLKEIAMGLEASGQNFIWVVRERKKNKEEQGGDIDQDQGWLPEGFEKRMEGKGLIIRGWAPQMLILDHESIGGFVTHCGWNSTLEGVTAGVPMVTWPVSAEQFYNEKLVTQVLRIGVPVGVKKWVPVVGDYIEKEAIVKAVKEIMEGEEAEEMRKRTKKLASIAREAVEEGGSSYCDFNHLIEELEGLSK</sequence>
<dbReference type="AlphaFoldDB" id="A0AAE1N6Y9"/>
<dbReference type="PANTHER" id="PTHR48047">
    <property type="entry name" value="GLYCOSYLTRANSFERASE"/>
    <property type="match status" value="1"/>
</dbReference>
<dbReference type="EMBL" id="JAWXYG010000001">
    <property type="protein sequence ID" value="KAK4284558.1"/>
    <property type="molecule type" value="Genomic_DNA"/>
</dbReference>
<dbReference type="Proteomes" id="UP001293593">
    <property type="component" value="Unassembled WGS sequence"/>
</dbReference>
<dbReference type="SUPFAM" id="SSF53756">
    <property type="entry name" value="UDP-Glycosyltransferase/glycogen phosphorylase"/>
    <property type="match status" value="1"/>
</dbReference>
<evidence type="ECO:0000256" key="5">
    <source>
        <dbReference type="RuleBase" id="RU362057"/>
    </source>
</evidence>
<evidence type="ECO:0000313" key="7">
    <source>
        <dbReference type="Proteomes" id="UP001293593"/>
    </source>
</evidence>
<dbReference type="EC" id="2.4.1.-" evidence="5"/>
<evidence type="ECO:0000256" key="2">
    <source>
        <dbReference type="ARBA" id="ARBA00022676"/>
    </source>
</evidence>
<keyword evidence="2 4" id="KW-0328">Glycosyltransferase</keyword>
<dbReference type="Pfam" id="PF00201">
    <property type="entry name" value="UDPGT"/>
    <property type="match status" value="1"/>
</dbReference>
<accession>A0AAE1N6Y9</accession>
<reference evidence="6" key="1">
    <citation type="submission" date="2023-10" db="EMBL/GenBank/DDBJ databases">
        <title>Chromosome-level genome of the transformable northern wattle, Acacia crassicarpa.</title>
        <authorList>
            <person name="Massaro I."/>
            <person name="Sinha N.R."/>
            <person name="Poethig S."/>
            <person name="Leichty A.R."/>
        </authorList>
    </citation>
    <scope>NUCLEOTIDE SEQUENCE</scope>
    <source>
        <strain evidence="6">Acra3RX</strain>
        <tissue evidence="6">Leaf</tissue>
    </source>
</reference>
<evidence type="ECO:0000256" key="1">
    <source>
        <dbReference type="ARBA" id="ARBA00009995"/>
    </source>
</evidence>
<comment type="caution">
    <text evidence="6">The sequence shown here is derived from an EMBL/GenBank/DDBJ whole genome shotgun (WGS) entry which is preliminary data.</text>
</comment>
<evidence type="ECO:0000313" key="6">
    <source>
        <dbReference type="EMBL" id="KAK4284558.1"/>
    </source>
</evidence>
<proteinExistence type="inferred from homology"/>
<gene>
    <name evidence="6" type="ORF">QN277_001375</name>
</gene>
<dbReference type="PROSITE" id="PS00375">
    <property type="entry name" value="UDPGT"/>
    <property type="match status" value="1"/>
</dbReference>
<dbReference type="FunFam" id="3.40.50.2000:FF:000047">
    <property type="entry name" value="Glycosyltransferase"/>
    <property type="match status" value="1"/>
</dbReference>
<dbReference type="Gene3D" id="3.40.50.2000">
    <property type="entry name" value="Glycogen Phosphorylase B"/>
    <property type="match status" value="2"/>
</dbReference>
<protein>
    <recommendedName>
        <fullName evidence="5">Glycosyltransferase</fullName>
        <ecNumber evidence="5">2.4.1.-</ecNumber>
    </recommendedName>
</protein>
<comment type="similarity">
    <text evidence="1 4">Belongs to the UDP-glycosyltransferase family.</text>
</comment>
<keyword evidence="7" id="KW-1185">Reference proteome</keyword>
<dbReference type="GO" id="GO:0035251">
    <property type="term" value="F:UDP-glucosyltransferase activity"/>
    <property type="evidence" value="ECO:0007669"/>
    <property type="project" value="UniProtKB-ARBA"/>
</dbReference>
<dbReference type="CDD" id="cd03784">
    <property type="entry name" value="GT1_Gtf-like"/>
    <property type="match status" value="1"/>
</dbReference>
<dbReference type="InterPro" id="IPR002213">
    <property type="entry name" value="UDP_glucos_trans"/>
</dbReference>
<keyword evidence="3 4" id="KW-0808">Transferase</keyword>
<evidence type="ECO:0000256" key="4">
    <source>
        <dbReference type="RuleBase" id="RU003718"/>
    </source>
</evidence>
<dbReference type="PANTHER" id="PTHR48047:SF45">
    <property type="entry name" value="SCOPOLETIN GLUCOSYLTRANSFERASE-LIKE"/>
    <property type="match status" value="1"/>
</dbReference>
<name>A0AAE1N6Y9_9FABA</name>
<dbReference type="FunFam" id="3.40.50.2000:FF:000071">
    <property type="entry name" value="Glycosyltransferase"/>
    <property type="match status" value="1"/>
</dbReference>